<accession>A0A8T0GZI0</accession>
<organism evidence="4 5">
    <name type="scientific">Ceratodon purpureus</name>
    <name type="common">Fire moss</name>
    <name type="synonym">Dicranum purpureum</name>
    <dbReference type="NCBI Taxonomy" id="3225"/>
    <lineage>
        <taxon>Eukaryota</taxon>
        <taxon>Viridiplantae</taxon>
        <taxon>Streptophyta</taxon>
        <taxon>Embryophyta</taxon>
        <taxon>Bryophyta</taxon>
        <taxon>Bryophytina</taxon>
        <taxon>Bryopsida</taxon>
        <taxon>Dicranidae</taxon>
        <taxon>Pseudoditrichales</taxon>
        <taxon>Ditrichaceae</taxon>
        <taxon>Ceratodon</taxon>
    </lineage>
</organism>
<evidence type="ECO:0000256" key="2">
    <source>
        <dbReference type="ARBA" id="ARBA00023002"/>
    </source>
</evidence>
<dbReference type="AlphaFoldDB" id="A0A8T0GZI0"/>
<keyword evidence="2" id="KW-0560">Oxidoreductase</keyword>
<dbReference type="GO" id="GO:0016614">
    <property type="term" value="F:oxidoreductase activity, acting on CH-OH group of donors"/>
    <property type="evidence" value="ECO:0007669"/>
    <property type="project" value="UniProtKB-ARBA"/>
</dbReference>
<keyword evidence="5" id="KW-1185">Reference proteome</keyword>
<dbReference type="InterPro" id="IPR020904">
    <property type="entry name" value="Sc_DH/Rdtase_CS"/>
</dbReference>
<dbReference type="Gene3D" id="3.40.50.720">
    <property type="entry name" value="NAD(P)-binding Rossmann-like Domain"/>
    <property type="match status" value="1"/>
</dbReference>
<comment type="caution">
    <text evidence="4">The sequence shown here is derived from an EMBL/GenBank/DDBJ whole genome shotgun (WGS) entry which is preliminary data.</text>
</comment>
<proteinExistence type="inferred from homology"/>
<evidence type="ECO:0000256" key="3">
    <source>
        <dbReference type="SAM" id="MobiDB-lite"/>
    </source>
</evidence>
<dbReference type="SUPFAM" id="SSF51735">
    <property type="entry name" value="NAD(P)-binding Rossmann-fold domains"/>
    <property type="match status" value="1"/>
</dbReference>
<feature type="region of interest" description="Disordered" evidence="3">
    <location>
        <begin position="62"/>
        <end position="85"/>
    </location>
</feature>
<dbReference type="CDD" id="cd05355">
    <property type="entry name" value="SDR_c1"/>
    <property type="match status" value="1"/>
</dbReference>
<dbReference type="PRINTS" id="PR00080">
    <property type="entry name" value="SDRFAMILY"/>
</dbReference>
<dbReference type="PANTHER" id="PTHR48107:SF16">
    <property type="entry name" value="NADPH-DEPENDENT ALDEHYDE REDUCTASE 1, CHLOROPLASTIC"/>
    <property type="match status" value="1"/>
</dbReference>
<sequence>MSLLARQVGVSRSVLAQSQRWSPVLLSSRVGSLNLTFGVGVAGRASEAAQRGKLSRTFATMEKQREPQVQDTHPGKEHEMDPLPQFKPPQYKAASKLEGRVAVITGGDSGIGRAVGCLFAMEGATVAFTYLPGPEDKDADDTIDILKKHKTADAKDPLKIGVDLGFDENCKMVIDKVVEKYGRIDILVNNAGEQHTVENIEDLTPEQLERTFRTNIFSMFYLTRYALPHMKEGSTIVNSTSVNAFKGNATLLDYTATKGAIMAFTRGLALQLVKRGIRVNAVAPGPVWTPLIPSSFPAEKTEKFGSQVPMGRAGEPSEIATSYVFLASEDSSYFTGQCLHPNGGYIVNA</sequence>
<dbReference type="OrthoDB" id="47007at2759"/>
<name>A0A8T0GZI0_CERPU</name>
<comment type="similarity">
    <text evidence="1">Belongs to the short-chain dehydrogenases/reductases (SDR) family.</text>
</comment>
<gene>
    <name evidence="4" type="ORF">KC19_8G113000</name>
</gene>
<dbReference type="FunFam" id="3.40.50.720:FF:000084">
    <property type="entry name" value="Short-chain dehydrogenase reductase"/>
    <property type="match status" value="1"/>
</dbReference>
<dbReference type="InterPro" id="IPR036291">
    <property type="entry name" value="NAD(P)-bd_dom_sf"/>
</dbReference>
<dbReference type="InterPro" id="IPR002347">
    <property type="entry name" value="SDR_fam"/>
</dbReference>
<dbReference type="EMBL" id="CM026429">
    <property type="protein sequence ID" value="KAG0564470.1"/>
    <property type="molecule type" value="Genomic_DNA"/>
</dbReference>
<feature type="compositionally biased region" description="Basic and acidic residues" evidence="3">
    <location>
        <begin position="62"/>
        <end position="81"/>
    </location>
</feature>
<dbReference type="PANTHER" id="PTHR48107">
    <property type="entry name" value="NADPH-DEPENDENT ALDEHYDE REDUCTASE-LIKE PROTEIN, CHLOROPLASTIC-RELATED"/>
    <property type="match status" value="1"/>
</dbReference>
<reference evidence="4" key="1">
    <citation type="submission" date="2020-06" db="EMBL/GenBank/DDBJ databases">
        <title>WGS assembly of Ceratodon purpureus strain R40.</title>
        <authorList>
            <person name="Carey S.B."/>
            <person name="Jenkins J."/>
            <person name="Shu S."/>
            <person name="Lovell J.T."/>
            <person name="Sreedasyam A."/>
            <person name="Maumus F."/>
            <person name="Tiley G.P."/>
            <person name="Fernandez-Pozo N."/>
            <person name="Barry K."/>
            <person name="Chen C."/>
            <person name="Wang M."/>
            <person name="Lipzen A."/>
            <person name="Daum C."/>
            <person name="Saski C.A."/>
            <person name="Payton A.C."/>
            <person name="Mcbreen J.C."/>
            <person name="Conrad R.E."/>
            <person name="Kollar L.M."/>
            <person name="Olsson S."/>
            <person name="Huttunen S."/>
            <person name="Landis J.B."/>
            <person name="Wickett N.J."/>
            <person name="Johnson M.G."/>
            <person name="Rensing S.A."/>
            <person name="Grimwood J."/>
            <person name="Schmutz J."/>
            <person name="Mcdaniel S.F."/>
        </authorList>
    </citation>
    <scope>NUCLEOTIDE SEQUENCE</scope>
    <source>
        <strain evidence="4">R40</strain>
    </source>
</reference>
<dbReference type="PROSITE" id="PS00061">
    <property type="entry name" value="ADH_SHORT"/>
    <property type="match status" value="1"/>
</dbReference>
<evidence type="ECO:0000313" key="5">
    <source>
        <dbReference type="Proteomes" id="UP000822688"/>
    </source>
</evidence>
<dbReference type="Proteomes" id="UP000822688">
    <property type="component" value="Chromosome 8"/>
</dbReference>
<evidence type="ECO:0000256" key="1">
    <source>
        <dbReference type="ARBA" id="ARBA00006484"/>
    </source>
</evidence>
<dbReference type="Pfam" id="PF13561">
    <property type="entry name" value="adh_short_C2"/>
    <property type="match status" value="1"/>
</dbReference>
<evidence type="ECO:0000313" key="4">
    <source>
        <dbReference type="EMBL" id="KAG0564470.1"/>
    </source>
</evidence>
<dbReference type="PRINTS" id="PR00081">
    <property type="entry name" value="GDHRDH"/>
</dbReference>
<protein>
    <submittedName>
        <fullName evidence="4">Uncharacterized protein</fullName>
    </submittedName>
</protein>